<keyword evidence="12" id="KW-0472">Membrane</keyword>
<comment type="caution">
    <text evidence="15">The sequence shown here is derived from an EMBL/GenBank/DDBJ whole genome shotgun (WGS) entry which is preliminary data.</text>
</comment>
<evidence type="ECO:0000256" key="3">
    <source>
        <dbReference type="ARBA" id="ARBA00004406"/>
    </source>
</evidence>
<feature type="binding site" description="axial binding residue" evidence="13">
    <location>
        <position position="393"/>
    </location>
    <ligand>
        <name>heme</name>
        <dbReference type="ChEBI" id="CHEBI:30413"/>
    </ligand>
    <ligandPart>
        <name>Fe</name>
        <dbReference type="ChEBI" id="CHEBI:18248"/>
    </ligandPart>
</feature>
<dbReference type="InterPro" id="IPR017972">
    <property type="entry name" value="Cyt_P450_CS"/>
</dbReference>
<protein>
    <recommendedName>
        <fullName evidence="17">Cytochrome P450</fullName>
    </recommendedName>
</protein>
<dbReference type="Pfam" id="PF00067">
    <property type="entry name" value="p450"/>
    <property type="match status" value="1"/>
</dbReference>
<keyword evidence="9 14" id="KW-0560">Oxidoreductase</keyword>
<evidence type="ECO:0000256" key="10">
    <source>
        <dbReference type="ARBA" id="ARBA00023004"/>
    </source>
</evidence>
<dbReference type="AlphaFoldDB" id="A0A8K0D1T8"/>
<dbReference type="GO" id="GO:0005506">
    <property type="term" value="F:iron ion binding"/>
    <property type="evidence" value="ECO:0007669"/>
    <property type="project" value="InterPro"/>
</dbReference>
<dbReference type="PRINTS" id="PR00463">
    <property type="entry name" value="EP450I"/>
</dbReference>
<sequence>MKNKGLEYCGFYAFARPNLILLDPELIKAILSKDFQHFTDRGFYINEKVDPLSAQLLTLKGLQWKLRRNKISPTFTSGKVKMMFETLLNCTKELKVLMNDFAENHQVLDVKNILGRFTTDVIGSCGFGIECNSLRNPDSEFMKYGKKAFGEGTWDHLKNSVSLLSPKLFDIFKIPLNNPEVIKFYMNTVKETLRYREENNVVRKDFMHLMIQLKNNVKIENDDNLGELRSKESGNTMSLTDDQIAAEAFVFFFAGYDTSATTLSFCFYELASNVEIQENLRNEIKNVLAKYEGRLTYDAIMEMTYMDKCIRETLRKYPPVPAVVRTCTKRYKIPNANVVIEEGVTVYVPILGIHYDSEYYPNPNKFDPERFSSENKSERQYTWLPFGEGPRVCIGMRFAQMEVKVCLATLLQSYKFSVNPKTQIPIVFEPTSLLLAPKGRIWLNVEKFK</sequence>
<comment type="similarity">
    <text evidence="4 14">Belongs to the cytochrome P450 family.</text>
</comment>
<comment type="cofactor">
    <cofactor evidence="1 13">
        <name>heme</name>
        <dbReference type="ChEBI" id="CHEBI:30413"/>
    </cofactor>
</comment>
<dbReference type="InterPro" id="IPR036396">
    <property type="entry name" value="Cyt_P450_sf"/>
</dbReference>
<dbReference type="Proteomes" id="UP000801492">
    <property type="component" value="Unassembled WGS sequence"/>
</dbReference>
<dbReference type="Gene3D" id="1.10.630.10">
    <property type="entry name" value="Cytochrome P450"/>
    <property type="match status" value="1"/>
</dbReference>
<dbReference type="InterPro" id="IPR001128">
    <property type="entry name" value="Cyt_P450"/>
</dbReference>
<keyword evidence="8" id="KW-0492">Microsome</keyword>
<dbReference type="GO" id="GO:0005789">
    <property type="term" value="C:endoplasmic reticulum membrane"/>
    <property type="evidence" value="ECO:0007669"/>
    <property type="project" value="UniProtKB-SubCell"/>
</dbReference>
<dbReference type="InterPro" id="IPR050476">
    <property type="entry name" value="Insect_CytP450_Detox"/>
</dbReference>
<evidence type="ECO:0000256" key="14">
    <source>
        <dbReference type="RuleBase" id="RU000461"/>
    </source>
</evidence>
<dbReference type="GO" id="GO:0004497">
    <property type="term" value="F:monooxygenase activity"/>
    <property type="evidence" value="ECO:0007669"/>
    <property type="project" value="UniProtKB-KW"/>
</dbReference>
<dbReference type="PANTHER" id="PTHR24292:SF100">
    <property type="entry name" value="CYTOCHROME P450 6A16, ISOFORM B-RELATED"/>
    <property type="match status" value="1"/>
</dbReference>
<dbReference type="PANTHER" id="PTHR24292">
    <property type="entry name" value="CYTOCHROME P450"/>
    <property type="match status" value="1"/>
</dbReference>
<comment type="subcellular location">
    <subcellularLocation>
        <location evidence="3">Endoplasmic reticulum membrane</location>
        <topology evidence="3">Peripheral membrane protein</topology>
    </subcellularLocation>
    <subcellularLocation>
        <location evidence="2">Microsome membrane</location>
        <topology evidence="2">Peripheral membrane protein</topology>
    </subcellularLocation>
</comment>
<evidence type="ECO:0000256" key="6">
    <source>
        <dbReference type="ARBA" id="ARBA00022723"/>
    </source>
</evidence>
<keyword evidence="11 14" id="KW-0503">Monooxygenase</keyword>
<keyword evidence="16" id="KW-1185">Reference proteome</keyword>
<evidence type="ECO:0000256" key="9">
    <source>
        <dbReference type="ARBA" id="ARBA00023002"/>
    </source>
</evidence>
<name>A0A8K0D1T8_IGNLU</name>
<keyword evidence="6 13" id="KW-0479">Metal-binding</keyword>
<evidence type="ECO:0000256" key="8">
    <source>
        <dbReference type="ARBA" id="ARBA00022848"/>
    </source>
</evidence>
<dbReference type="InterPro" id="IPR002401">
    <property type="entry name" value="Cyt_P450_E_grp-I"/>
</dbReference>
<dbReference type="PRINTS" id="PR00385">
    <property type="entry name" value="P450"/>
</dbReference>
<dbReference type="OrthoDB" id="2789670at2759"/>
<dbReference type="GO" id="GO:0020037">
    <property type="term" value="F:heme binding"/>
    <property type="evidence" value="ECO:0007669"/>
    <property type="project" value="InterPro"/>
</dbReference>
<accession>A0A8K0D1T8</accession>
<dbReference type="FunFam" id="1.10.630.10:FF:000042">
    <property type="entry name" value="Cytochrome P450"/>
    <property type="match status" value="1"/>
</dbReference>
<dbReference type="EMBL" id="VTPC01005107">
    <property type="protein sequence ID" value="KAF2896449.1"/>
    <property type="molecule type" value="Genomic_DNA"/>
</dbReference>
<organism evidence="15 16">
    <name type="scientific">Ignelater luminosus</name>
    <name type="common">Cucubano</name>
    <name type="synonym">Pyrophorus luminosus</name>
    <dbReference type="NCBI Taxonomy" id="2038154"/>
    <lineage>
        <taxon>Eukaryota</taxon>
        <taxon>Metazoa</taxon>
        <taxon>Ecdysozoa</taxon>
        <taxon>Arthropoda</taxon>
        <taxon>Hexapoda</taxon>
        <taxon>Insecta</taxon>
        <taxon>Pterygota</taxon>
        <taxon>Neoptera</taxon>
        <taxon>Endopterygota</taxon>
        <taxon>Coleoptera</taxon>
        <taxon>Polyphaga</taxon>
        <taxon>Elateriformia</taxon>
        <taxon>Elateroidea</taxon>
        <taxon>Elateridae</taxon>
        <taxon>Agrypninae</taxon>
        <taxon>Pyrophorini</taxon>
        <taxon>Ignelater</taxon>
    </lineage>
</organism>
<evidence type="ECO:0000256" key="7">
    <source>
        <dbReference type="ARBA" id="ARBA00022824"/>
    </source>
</evidence>
<evidence type="ECO:0008006" key="17">
    <source>
        <dbReference type="Google" id="ProtNLM"/>
    </source>
</evidence>
<evidence type="ECO:0000256" key="4">
    <source>
        <dbReference type="ARBA" id="ARBA00010617"/>
    </source>
</evidence>
<reference evidence="15" key="1">
    <citation type="submission" date="2019-08" db="EMBL/GenBank/DDBJ databases">
        <title>The genome of the North American firefly Photinus pyralis.</title>
        <authorList>
            <consortium name="Photinus pyralis genome working group"/>
            <person name="Fallon T.R."/>
            <person name="Sander Lower S.E."/>
            <person name="Weng J.-K."/>
        </authorList>
    </citation>
    <scope>NUCLEOTIDE SEQUENCE</scope>
    <source>
        <strain evidence="15">TRF0915ILg1</strain>
        <tissue evidence="15">Whole body</tissue>
    </source>
</reference>
<evidence type="ECO:0000256" key="1">
    <source>
        <dbReference type="ARBA" id="ARBA00001971"/>
    </source>
</evidence>
<evidence type="ECO:0000313" key="16">
    <source>
        <dbReference type="Proteomes" id="UP000801492"/>
    </source>
</evidence>
<dbReference type="CDD" id="cd11056">
    <property type="entry name" value="CYP6-like"/>
    <property type="match status" value="1"/>
</dbReference>
<evidence type="ECO:0000256" key="5">
    <source>
        <dbReference type="ARBA" id="ARBA00022617"/>
    </source>
</evidence>
<evidence type="ECO:0000256" key="12">
    <source>
        <dbReference type="ARBA" id="ARBA00023136"/>
    </source>
</evidence>
<evidence type="ECO:0000313" key="15">
    <source>
        <dbReference type="EMBL" id="KAF2896449.1"/>
    </source>
</evidence>
<evidence type="ECO:0000256" key="11">
    <source>
        <dbReference type="ARBA" id="ARBA00023033"/>
    </source>
</evidence>
<dbReference type="GO" id="GO:0016705">
    <property type="term" value="F:oxidoreductase activity, acting on paired donors, with incorporation or reduction of molecular oxygen"/>
    <property type="evidence" value="ECO:0007669"/>
    <property type="project" value="InterPro"/>
</dbReference>
<gene>
    <name evidence="15" type="ORF">ILUMI_09729</name>
</gene>
<keyword evidence="7" id="KW-0256">Endoplasmic reticulum</keyword>
<evidence type="ECO:0000256" key="2">
    <source>
        <dbReference type="ARBA" id="ARBA00004174"/>
    </source>
</evidence>
<proteinExistence type="inferred from homology"/>
<evidence type="ECO:0000256" key="13">
    <source>
        <dbReference type="PIRSR" id="PIRSR602401-1"/>
    </source>
</evidence>
<keyword evidence="10 13" id="KW-0408">Iron</keyword>
<dbReference type="PROSITE" id="PS00086">
    <property type="entry name" value="CYTOCHROME_P450"/>
    <property type="match status" value="1"/>
</dbReference>
<keyword evidence="5 13" id="KW-0349">Heme</keyword>
<dbReference type="SUPFAM" id="SSF48264">
    <property type="entry name" value="Cytochrome P450"/>
    <property type="match status" value="1"/>
</dbReference>